<protein>
    <recommendedName>
        <fullName evidence="1">non-specific serine/threonine protein kinase</fullName>
        <ecNumber evidence="1">2.7.11.1</ecNumber>
    </recommendedName>
</protein>
<dbReference type="SMART" id="SM00220">
    <property type="entry name" value="S_TKc"/>
    <property type="match status" value="1"/>
</dbReference>
<evidence type="ECO:0000256" key="10">
    <source>
        <dbReference type="SAM" id="MobiDB-lite"/>
    </source>
</evidence>
<dbReference type="InterPro" id="IPR000719">
    <property type="entry name" value="Prot_kinase_dom"/>
</dbReference>
<feature type="coiled-coil region" evidence="9">
    <location>
        <begin position="410"/>
        <end position="447"/>
    </location>
</feature>
<evidence type="ECO:0000256" key="8">
    <source>
        <dbReference type="ARBA" id="ARBA00048679"/>
    </source>
</evidence>
<evidence type="ECO:0000256" key="2">
    <source>
        <dbReference type="ARBA" id="ARBA00022527"/>
    </source>
</evidence>
<dbReference type="Proteomes" id="UP000324800">
    <property type="component" value="Unassembled WGS sequence"/>
</dbReference>
<feature type="domain" description="Protein kinase" evidence="11">
    <location>
        <begin position="1"/>
        <end position="224"/>
    </location>
</feature>
<dbReference type="PANTHER" id="PTHR43671:SF98">
    <property type="entry name" value="SERINE_THREONINE-PROTEIN KINASE NEK11"/>
    <property type="match status" value="1"/>
</dbReference>
<dbReference type="PANTHER" id="PTHR43671">
    <property type="entry name" value="SERINE/THREONINE-PROTEIN KINASE NEK"/>
    <property type="match status" value="1"/>
</dbReference>
<keyword evidence="9" id="KW-0175">Coiled coil</keyword>
<keyword evidence="2" id="KW-0723">Serine/threonine-protein kinase</keyword>
<evidence type="ECO:0000259" key="11">
    <source>
        <dbReference type="PROSITE" id="PS50011"/>
    </source>
</evidence>
<keyword evidence="6" id="KW-0067">ATP-binding</keyword>
<keyword evidence="5" id="KW-0418">Kinase</keyword>
<dbReference type="PROSITE" id="PS50011">
    <property type="entry name" value="PROTEIN_KINASE_DOM"/>
    <property type="match status" value="1"/>
</dbReference>
<dbReference type="InterPro" id="IPR050660">
    <property type="entry name" value="NEK_Ser/Thr_kinase"/>
</dbReference>
<dbReference type="InterPro" id="IPR011009">
    <property type="entry name" value="Kinase-like_dom_sf"/>
</dbReference>
<evidence type="ECO:0000256" key="1">
    <source>
        <dbReference type="ARBA" id="ARBA00012513"/>
    </source>
</evidence>
<dbReference type="EMBL" id="SNRW01003700">
    <property type="protein sequence ID" value="KAA6389144.1"/>
    <property type="molecule type" value="Genomic_DNA"/>
</dbReference>
<feature type="compositionally biased region" description="Basic and acidic residues" evidence="10">
    <location>
        <begin position="571"/>
        <end position="653"/>
    </location>
</feature>
<feature type="region of interest" description="Disordered" evidence="10">
    <location>
        <begin position="568"/>
        <end position="653"/>
    </location>
</feature>
<gene>
    <name evidence="12" type="ORF">EZS28_015329</name>
</gene>
<evidence type="ECO:0000256" key="4">
    <source>
        <dbReference type="ARBA" id="ARBA00022741"/>
    </source>
</evidence>
<sequence>MFYVFILRVLLIHSEKLGLHVAKVIQSKLFDKNEWDAAGKLEIGQHIPFIVQFISAKHFGESVVILLEFANLKLKDFDLFTPKELFIGISKLRIYCCIIQEIVKIADFRLVKLEDQVLHTMKMSAKGTPLNMAPELVIGDGNANAKVDVWSAGVVLFQLAGHEYPLKASNLQELIMQANLMRQQTINRPAAIRDNLLWDLLIHLLAFDRKDRPTAEQALRHPYFTGENAQKEIMADAFQIAVDARMAKKSGDTSITQYDIDASYIVSGIEIKAALIDITNSQVNIRAMRKMRQDLQIQISKSLELSQSGFMSRLVEQHQDRALLEAQMPSQPSDNIKFTDGFSPDQFNIAHQIADQQNADQNQTGPTKAQIIHQQQNDQGNDLIPCDRCDEQVPFNQYQQHIYQHKSERRVNLIEEKLSLRMKYQELKELITKIEDCLKSFEEIEDKITEGPEKAELENEVAVLRIKNQIEGETIIITQPKPKITLKELSLATIIANKFRSKTDIKIQCNFCIDQPQFYMNELVQHNAEQHNTNPVVQCESCKKLQLTSEITFHCMKHTQKELNQQIKQKKTAEEENSEDRKRIESEKKRLKEEEIQRKKQEKETQKEKEKQLKDQKKKLIEEEKEKKKREELNKKEEEASKRLIDSWQKEQQEQKRKIEEFNKKQEADSLEFLKRYKDEDEKARRLFEEEQQRKKDQENPK</sequence>
<evidence type="ECO:0000256" key="9">
    <source>
        <dbReference type="SAM" id="Coils"/>
    </source>
</evidence>
<comment type="caution">
    <text evidence="12">The sequence shown here is derived from an EMBL/GenBank/DDBJ whole genome shotgun (WGS) entry which is preliminary data.</text>
</comment>
<dbReference type="AlphaFoldDB" id="A0A5J4W2D5"/>
<evidence type="ECO:0000256" key="5">
    <source>
        <dbReference type="ARBA" id="ARBA00022777"/>
    </source>
</evidence>
<dbReference type="SUPFAM" id="SSF56112">
    <property type="entry name" value="Protein kinase-like (PK-like)"/>
    <property type="match status" value="1"/>
</dbReference>
<reference evidence="12 13" key="1">
    <citation type="submission" date="2019-03" db="EMBL/GenBank/DDBJ databases">
        <title>Single cell metagenomics reveals metabolic interactions within the superorganism composed of flagellate Streblomastix strix and complex community of Bacteroidetes bacteria on its surface.</title>
        <authorList>
            <person name="Treitli S.C."/>
            <person name="Kolisko M."/>
            <person name="Husnik F."/>
            <person name="Keeling P."/>
            <person name="Hampl V."/>
        </authorList>
    </citation>
    <scope>NUCLEOTIDE SEQUENCE [LARGE SCALE GENOMIC DNA]</scope>
    <source>
        <strain evidence="12">ST1C</strain>
    </source>
</reference>
<dbReference type="GO" id="GO:0005524">
    <property type="term" value="F:ATP binding"/>
    <property type="evidence" value="ECO:0007669"/>
    <property type="project" value="UniProtKB-KW"/>
</dbReference>
<evidence type="ECO:0000256" key="6">
    <source>
        <dbReference type="ARBA" id="ARBA00022840"/>
    </source>
</evidence>
<dbReference type="Pfam" id="PF00069">
    <property type="entry name" value="Pkinase"/>
    <property type="match status" value="1"/>
</dbReference>
<dbReference type="GO" id="GO:0004674">
    <property type="term" value="F:protein serine/threonine kinase activity"/>
    <property type="evidence" value="ECO:0007669"/>
    <property type="project" value="UniProtKB-KW"/>
</dbReference>
<evidence type="ECO:0000256" key="3">
    <source>
        <dbReference type="ARBA" id="ARBA00022679"/>
    </source>
</evidence>
<comment type="catalytic activity">
    <reaction evidence="7">
        <text>L-threonyl-[protein] + ATP = O-phospho-L-threonyl-[protein] + ADP + H(+)</text>
        <dbReference type="Rhea" id="RHEA:46608"/>
        <dbReference type="Rhea" id="RHEA-COMP:11060"/>
        <dbReference type="Rhea" id="RHEA-COMP:11605"/>
        <dbReference type="ChEBI" id="CHEBI:15378"/>
        <dbReference type="ChEBI" id="CHEBI:30013"/>
        <dbReference type="ChEBI" id="CHEBI:30616"/>
        <dbReference type="ChEBI" id="CHEBI:61977"/>
        <dbReference type="ChEBI" id="CHEBI:456216"/>
        <dbReference type="EC" id="2.7.11.1"/>
    </reaction>
</comment>
<keyword evidence="4" id="KW-0547">Nucleotide-binding</keyword>
<proteinExistence type="predicted"/>
<evidence type="ECO:0000313" key="13">
    <source>
        <dbReference type="Proteomes" id="UP000324800"/>
    </source>
</evidence>
<evidence type="ECO:0000256" key="7">
    <source>
        <dbReference type="ARBA" id="ARBA00047899"/>
    </source>
</evidence>
<name>A0A5J4W2D5_9EUKA</name>
<keyword evidence="3" id="KW-0808">Transferase</keyword>
<dbReference type="Gene3D" id="1.10.510.10">
    <property type="entry name" value="Transferase(Phosphotransferase) domain 1"/>
    <property type="match status" value="1"/>
</dbReference>
<evidence type="ECO:0000313" key="12">
    <source>
        <dbReference type="EMBL" id="KAA6389144.1"/>
    </source>
</evidence>
<organism evidence="12 13">
    <name type="scientific">Streblomastix strix</name>
    <dbReference type="NCBI Taxonomy" id="222440"/>
    <lineage>
        <taxon>Eukaryota</taxon>
        <taxon>Metamonada</taxon>
        <taxon>Preaxostyla</taxon>
        <taxon>Oxymonadida</taxon>
        <taxon>Streblomastigidae</taxon>
        <taxon>Streblomastix</taxon>
    </lineage>
</organism>
<comment type="catalytic activity">
    <reaction evidence="8">
        <text>L-seryl-[protein] + ATP = O-phospho-L-seryl-[protein] + ADP + H(+)</text>
        <dbReference type="Rhea" id="RHEA:17989"/>
        <dbReference type="Rhea" id="RHEA-COMP:9863"/>
        <dbReference type="Rhea" id="RHEA-COMP:11604"/>
        <dbReference type="ChEBI" id="CHEBI:15378"/>
        <dbReference type="ChEBI" id="CHEBI:29999"/>
        <dbReference type="ChEBI" id="CHEBI:30616"/>
        <dbReference type="ChEBI" id="CHEBI:83421"/>
        <dbReference type="ChEBI" id="CHEBI:456216"/>
        <dbReference type="EC" id="2.7.11.1"/>
    </reaction>
</comment>
<dbReference type="EC" id="2.7.11.1" evidence="1"/>
<accession>A0A5J4W2D5</accession>